<dbReference type="PANTHER" id="PTHR30298:SF0">
    <property type="entry name" value="PROTEIN YBFL-RELATED"/>
    <property type="match status" value="1"/>
</dbReference>
<comment type="caution">
    <text evidence="3">The sequence shown here is derived from an EMBL/GenBank/DDBJ whole genome shotgun (WGS) entry which is preliminary data.</text>
</comment>
<feature type="domain" description="Transposase IS4-like" evidence="1">
    <location>
        <begin position="157"/>
        <end position="375"/>
    </location>
</feature>
<organism evidence="3 4">
    <name type="scientific">Actinomadura hallensis</name>
    <dbReference type="NCBI Taxonomy" id="337895"/>
    <lineage>
        <taxon>Bacteria</taxon>
        <taxon>Bacillati</taxon>
        <taxon>Actinomycetota</taxon>
        <taxon>Actinomycetes</taxon>
        <taxon>Streptosporangiales</taxon>
        <taxon>Thermomonosporaceae</taxon>
        <taxon>Actinomadura</taxon>
    </lineage>
</organism>
<proteinExistence type="predicted"/>
<evidence type="ECO:0000313" key="4">
    <source>
        <dbReference type="Proteomes" id="UP000316706"/>
    </source>
</evidence>
<accession>A0A543IE67</accession>
<sequence length="410" mass="45103">MSVQSPTPMPAPASVLAIAAVLARFQGREEPGVQTEVFDLREVWAQITDPRDRRGRRHSLVAILGLVQAAVVSGATGFAAIRHWIGAAPQHVLAEAGARRSPRTGRYEAPHPDTVCRVLERLDTAEVDAAYARYQAARLPALYDDPDELVPVTVDGKSQRGTADGRGRRARHRLGAMLAQEGIALAQFDVNGKHNEITAFIPLLDQIGDIGNMVISADMMHTQREHARYLHRRGAHFVLPVGGNQPGLFDRLDALPWAEVPIGWMTYDRGHGRQEIRTIQVMPAPKGIRFPHVKQVFLIERHFLDLTGGPLSCQAVLGVTSLPAGKAGPRRLAELARGEWSIENRDHYVRDVTLGEDRCRVRTGAMPSILAVMRSHAISALRLLGFTNIAEATRWARDDFTHPLIALGLT</sequence>
<feature type="domain" description="H repeat-associated protein N-terminal" evidence="2">
    <location>
        <begin position="44"/>
        <end position="133"/>
    </location>
</feature>
<dbReference type="AlphaFoldDB" id="A0A543IE67"/>
<dbReference type="GO" id="GO:0003677">
    <property type="term" value="F:DNA binding"/>
    <property type="evidence" value="ECO:0007669"/>
    <property type="project" value="InterPro"/>
</dbReference>
<gene>
    <name evidence="3" type="ORF">FHX41_2541</name>
</gene>
<dbReference type="InterPro" id="IPR002559">
    <property type="entry name" value="Transposase_11"/>
</dbReference>
<dbReference type="InterPro" id="IPR047647">
    <property type="entry name" value="ISAs1_transpos"/>
</dbReference>
<evidence type="ECO:0000259" key="1">
    <source>
        <dbReference type="Pfam" id="PF01609"/>
    </source>
</evidence>
<dbReference type="GO" id="GO:0004803">
    <property type="term" value="F:transposase activity"/>
    <property type="evidence" value="ECO:0007669"/>
    <property type="project" value="InterPro"/>
</dbReference>
<dbReference type="Proteomes" id="UP000316706">
    <property type="component" value="Unassembled WGS sequence"/>
</dbReference>
<dbReference type="GO" id="GO:0006313">
    <property type="term" value="P:DNA transposition"/>
    <property type="evidence" value="ECO:0007669"/>
    <property type="project" value="InterPro"/>
</dbReference>
<dbReference type="InterPro" id="IPR032806">
    <property type="entry name" value="YbfD_N"/>
</dbReference>
<name>A0A543IE67_9ACTN</name>
<dbReference type="EMBL" id="VFPO01000001">
    <property type="protein sequence ID" value="TQM68866.1"/>
    <property type="molecule type" value="Genomic_DNA"/>
</dbReference>
<protein>
    <submittedName>
        <fullName evidence="3">IS4 family transposase</fullName>
    </submittedName>
</protein>
<dbReference type="Pfam" id="PF01609">
    <property type="entry name" value="DDE_Tnp_1"/>
    <property type="match status" value="1"/>
</dbReference>
<dbReference type="InterPro" id="IPR051698">
    <property type="entry name" value="Transposase_11-like"/>
</dbReference>
<dbReference type="NCBIfam" id="NF033564">
    <property type="entry name" value="transpos_ISAs1"/>
    <property type="match status" value="1"/>
</dbReference>
<keyword evidence="4" id="KW-1185">Reference proteome</keyword>
<evidence type="ECO:0000313" key="3">
    <source>
        <dbReference type="EMBL" id="TQM68866.1"/>
    </source>
</evidence>
<dbReference type="Pfam" id="PF13808">
    <property type="entry name" value="DDE_Tnp_1_assoc"/>
    <property type="match status" value="1"/>
</dbReference>
<reference evidence="3 4" key="1">
    <citation type="submission" date="2019-06" db="EMBL/GenBank/DDBJ databases">
        <title>Sequencing the genomes of 1000 actinobacteria strains.</title>
        <authorList>
            <person name="Klenk H.-P."/>
        </authorList>
    </citation>
    <scope>NUCLEOTIDE SEQUENCE [LARGE SCALE GENOMIC DNA]</scope>
    <source>
        <strain evidence="3 4">DSM 45043</strain>
    </source>
</reference>
<dbReference type="PANTHER" id="PTHR30298">
    <property type="entry name" value="H REPEAT-ASSOCIATED PREDICTED TRANSPOSASE"/>
    <property type="match status" value="1"/>
</dbReference>
<evidence type="ECO:0000259" key="2">
    <source>
        <dbReference type="Pfam" id="PF13808"/>
    </source>
</evidence>